<proteinExistence type="predicted"/>
<gene>
    <name evidence="3" type="ORF">NW766_005017</name>
</gene>
<feature type="coiled-coil region" evidence="1">
    <location>
        <begin position="159"/>
        <end position="214"/>
    </location>
</feature>
<dbReference type="EMBL" id="JAPDHF010000006">
    <property type="protein sequence ID" value="KAJ4016817.1"/>
    <property type="molecule type" value="Genomic_DNA"/>
</dbReference>
<evidence type="ECO:0000256" key="2">
    <source>
        <dbReference type="SAM" id="MobiDB-lite"/>
    </source>
</evidence>
<comment type="caution">
    <text evidence="3">The sequence shown here is derived from an EMBL/GenBank/DDBJ whole genome shotgun (WGS) entry which is preliminary data.</text>
</comment>
<sequence length="488" mass="55345">MDQRGKKRELEHDLRVKVESSIPIDLASSPSTHSAGPQGQPSSNGFVATGYSSLVDVKPEEHTFDEVGPRSEQPGSDNDIGIGIGIGIGIDNWTAEELFKRHETSQQAFMEEYLNAASQERSQLAQAVHREVQTGIGHIVGYIRGFVARSTQPSTSVDMETLKTQFEREKKHVKDLQNNYNMVVDTVRQQRRETQKVNAKLQDALQERDQLRQLLDGGNLANSSKATDDTIKGKWTEIDYNIRCMVHVLNNAPSAESLDDEVTQRLRFISGEYHSMLQDPDLREFLMRGYIWAFIQDNVFDSGECTWGGPDLKSYKSTRDSLIERMGAVENHSNDRSSIAYIAKWLAQGAAMMNQLWEKDSTAIKRMVHDEAKRLRPFASNHRFRLDRVDKKISDQLSDIIGSAIELDQMMMRSKAVFMIHWRDQSQEIGPLERWNPGVMEAEAYEQDLSEKSRVKLRLSPILYKVGTADGQNYDSRMVLAKSAVVCD</sequence>
<keyword evidence="4" id="KW-1185">Reference proteome</keyword>
<evidence type="ECO:0000313" key="4">
    <source>
        <dbReference type="Proteomes" id="UP001152130"/>
    </source>
</evidence>
<name>A0A9W8PVB7_9HYPO</name>
<organism evidence="3 4">
    <name type="scientific">Fusarium irregulare</name>
    <dbReference type="NCBI Taxonomy" id="2494466"/>
    <lineage>
        <taxon>Eukaryota</taxon>
        <taxon>Fungi</taxon>
        <taxon>Dikarya</taxon>
        <taxon>Ascomycota</taxon>
        <taxon>Pezizomycotina</taxon>
        <taxon>Sordariomycetes</taxon>
        <taxon>Hypocreomycetidae</taxon>
        <taxon>Hypocreales</taxon>
        <taxon>Nectriaceae</taxon>
        <taxon>Fusarium</taxon>
        <taxon>Fusarium incarnatum-equiseti species complex</taxon>
    </lineage>
</organism>
<accession>A0A9W8PVB7</accession>
<dbReference type="Proteomes" id="UP001152130">
    <property type="component" value="Unassembled WGS sequence"/>
</dbReference>
<protein>
    <submittedName>
        <fullName evidence="3">Uncharacterized protein</fullName>
    </submittedName>
</protein>
<dbReference type="OrthoDB" id="5213630at2759"/>
<evidence type="ECO:0000313" key="3">
    <source>
        <dbReference type="EMBL" id="KAJ4016817.1"/>
    </source>
</evidence>
<evidence type="ECO:0000256" key="1">
    <source>
        <dbReference type="SAM" id="Coils"/>
    </source>
</evidence>
<reference evidence="3" key="1">
    <citation type="submission" date="2022-10" db="EMBL/GenBank/DDBJ databases">
        <title>Fusarium specimens isolated from Avocado Roots.</title>
        <authorList>
            <person name="Stajich J."/>
            <person name="Roper C."/>
            <person name="Heimlech-Rivalta G."/>
        </authorList>
    </citation>
    <scope>NUCLEOTIDE SEQUENCE</scope>
    <source>
        <strain evidence="3">CF00143</strain>
    </source>
</reference>
<keyword evidence="1" id="KW-0175">Coiled coil</keyword>
<feature type="region of interest" description="Disordered" evidence="2">
    <location>
        <begin position="21"/>
        <end position="50"/>
    </location>
</feature>
<feature type="compositionally biased region" description="Polar residues" evidence="2">
    <location>
        <begin position="28"/>
        <end position="50"/>
    </location>
</feature>
<dbReference type="AlphaFoldDB" id="A0A9W8PVB7"/>